<feature type="chain" id="PRO_5041423914" description="Secreted protein" evidence="1">
    <location>
        <begin position="23"/>
        <end position="134"/>
    </location>
</feature>
<accession>A0AA40AF28</accession>
<evidence type="ECO:0000313" key="3">
    <source>
        <dbReference type="Proteomes" id="UP001172102"/>
    </source>
</evidence>
<feature type="signal peptide" evidence="1">
    <location>
        <begin position="1"/>
        <end position="22"/>
    </location>
</feature>
<dbReference type="Proteomes" id="UP001172102">
    <property type="component" value="Unassembled WGS sequence"/>
</dbReference>
<sequence>MLGPGFLLYLVLTAVTDLRSLGVIACRRDHWWRDGLSASHLTDRNGSLPCPFPVSCRFWPSSAPYPVAFLFTRIPTLPRCIPWPRARPGAMVIGAQNQGRIGTCVLQPLGCNNSSDSTWWPFPETCRHVTTRSD</sequence>
<gene>
    <name evidence="2" type="ORF">B0H67DRAFT_219519</name>
</gene>
<evidence type="ECO:0000313" key="2">
    <source>
        <dbReference type="EMBL" id="KAK0714676.1"/>
    </source>
</evidence>
<name>A0AA40AF28_9PEZI</name>
<keyword evidence="3" id="KW-1185">Reference proteome</keyword>
<dbReference type="EMBL" id="JAUKUA010000004">
    <property type="protein sequence ID" value="KAK0714676.1"/>
    <property type="molecule type" value="Genomic_DNA"/>
</dbReference>
<organism evidence="2 3">
    <name type="scientific">Lasiosphaeris hirsuta</name>
    <dbReference type="NCBI Taxonomy" id="260670"/>
    <lineage>
        <taxon>Eukaryota</taxon>
        <taxon>Fungi</taxon>
        <taxon>Dikarya</taxon>
        <taxon>Ascomycota</taxon>
        <taxon>Pezizomycotina</taxon>
        <taxon>Sordariomycetes</taxon>
        <taxon>Sordariomycetidae</taxon>
        <taxon>Sordariales</taxon>
        <taxon>Lasiosphaeriaceae</taxon>
        <taxon>Lasiosphaeris</taxon>
    </lineage>
</organism>
<reference evidence="2" key="1">
    <citation type="submission" date="2023-06" db="EMBL/GenBank/DDBJ databases">
        <title>Genome-scale phylogeny and comparative genomics of the fungal order Sordariales.</title>
        <authorList>
            <consortium name="Lawrence Berkeley National Laboratory"/>
            <person name="Hensen N."/>
            <person name="Bonometti L."/>
            <person name="Westerberg I."/>
            <person name="Brannstrom I.O."/>
            <person name="Guillou S."/>
            <person name="Cros-Aarteil S."/>
            <person name="Calhoun S."/>
            <person name="Haridas S."/>
            <person name="Kuo A."/>
            <person name="Mondo S."/>
            <person name="Pangilinan J."/>
            <person name="Riley R."/>
            <person name="Labutti K."/>
            <person name="Andreopoulos B."/>
            <person name="Lipzen A."/>
            <person name="Chen C."/>
            <person name="Yanf M."/>
            <person name="Daum C."/>
            <person name="Ng V."/>
            <person name="Clum A."/>
            <person name="Steindorff A."/>
            <person name="Ohm R."/>
            <person name="Martin F."/>
            <person name="Silar P."/>
            <person name="Natvig D."/>
            <person name="Lalanne C."/>
            <person name="Gautier V."/>
            <person name="Ament-Velasquez S.L."/>
            <person name="Kruys A."/>
            <person name="Hutchinson M.I."/>
            <person name="Powell A.J."/>
            <person name="Barry K."/>
            <person name="Miller A.N."/>
            <person name="Grigoriev I.V."/>
            <person name="Debuchy R."/>
            <person name="Gladieux P."/>
            <person name="Thoren M.H."/>
            <person name="Johannesson H."/>
        </authorList>
    </citation>
    <scope>NUCLEOTIDE SEQUENCE</scope>
    <source>
        <strain evidence="2">SMH4607-1</strain>
    </source>
</reference>
<comment type="caution">
    <text evidence="2">The sequence shown here is derived from an EMBL/GenBank/DDBJ whole genome shotgun (WGS) entry which is preliminary data.</text>
</comment>
<evidence type="ECO:0000256" key="1">
    <source>
        <dbReference type="SAM" id="SignalP"/>
    </source>
</evidence>
<proteinExistence type="predicted"/>
<keyword evidence="1" id="KW-0732">Signal</keyword>
<dbReference type="AlphaFoldDB" id="A0AA40AF28"/>
<protein>
    <recommendedName>
        <fullName evidence="4">Secreted protein</fullName>
    </recommendedName>
</protein>
<evidence type="ECO:0008006" key="4">
    <source>
        <dbReference type="Google" id="ProtNLM"/>
    </source>
</evidence>